<name>A0A7J0E4Q7_9ERIC</name>
<dbReference type="PROSITE" id="PS51450">
    <property type="entry name" value="LRR"/>
    <property type="match status" value="1"/>
</dbReference>
<feature type="domain" description="Disease resistance R13L4/SHOC-2-like LRR" evidence="3">
    <location>
        <begin position="93"/>
        <end position="196"/>
    </location>
</feature>
<dbReference type="OrthoDB" id="1936883at2759"/>
<dbReference type="GO" id="GO:0006952">
    <property type="term" value="P:defense response"/>
    <property type="evidence" value="ECO:0007669"/>
    <property type="project" value="InterPro"/>
</dbReference>
<dbReference type="SUPFAM" id="SSF52058">
    <property type="entry name" value="L domain-like"/>
    <property type="match status" value="1"/>
</dbReference>
<proteinExistence type="predicted"/>
<accession>A0A7J0E4Q7</accession>
<dbReference type="InterPro" id="IPR032675">
    <property type="entry name" value="LRR_dom_sf"/>
</dbReference>
<evidence type="ECO:0000259" key="3">
    <source>
        <dbReference type="Pfam" id="PF23598"/>
    </source>
</evidence>
<reference evidence="4 5" key="1">
    <citation type="submission" date="2019-07" db="EMBL/GenBank/DDBJ databases">
        <title>De Novo Assembly of kiwifruit Actinidia rufa.</title>
        <authorList>
            <person name="Sugita-Konishi S."/>
            <person name="Sato K."/>
            <person name="Mori E."/>
            <person name="Abe Y."/>
            <person name="Kisaki G."/>
            <person name="Hamano K."/>
            <person name="Suezawa K."/>
            <person name="Otani M."/>
            <person name="Fukuda T."/>
            <person name="Manabe T."/>
            <person name="Gomi K."/>
            <person name="Tabuchi M."/>
            <person name="Akimitsu K."/>
            <person name="Kataoka I."/>
        </authorList>
    </citation>
    <scope>NUCLEOTIDE SEQUENCE [LARGE SCALE GENOMIC DNA]</scope>
    <source>
        <strain evidence="5">cv. Fuchu</strain>
    </source>
</reference>
<dbReference type="Proteomes" id="UP000585474">
    <property type="component" value="Unassembled WGS sequence"/>
</dbReference>
<dbReference type="PANTHER" id="PTHR11017:SF271">
    <property type="entry name" value="DISEASE RESISTANCE PROTEIN (TIR-NBS-LRR CLASS) FAMILY"/>
    <property type="match status" value="1"/>
</dbReference>
<dbReference type="InterPro" id="IPR055414">
    <property type="entry name" value="LRR_R13L4/SHOC2-like"/>
</dbReference>
<organism evidence="4 5">
    <name type="scientific">Actinidia rufa</name>
    <dbReference type="NCBI Taxonomy" id="165716"/>
    <lineage>
        <taxon>Eukaryota</taxon>
        <taxon>Viridiplantae</taxon>
        <taxon>Streptophyta</taxon>
        <taxon>Embryophyta</taxon>
        <taxon>Tracheophyta</taxon>
        <taxon>Spermatophyta</taxon>
        <taxon>Magnoliopsida</taxon>
        <taxon>eudicotyledons</taxon>
        <taxon>Gunneridae</taxon>
        <taxon>Pentapetalae</taxon>
        <taxon>asterids</taxon>
        <taxon>Ericales</taxon>
        <taxon>Actinidiaceae</taxon>
        <taxon>Actinidia</taxon>
    </lineage>
</organism>
<evidence type="ECO:0000256" key="2">
    <source>
        <dbReference type="SAM" id="MobiDB-lite"/>
    </source>
</evidence>
<dbReference type="InterPro" id="IPR044974">
    <property type="entry name" value="Disease_R_plants"/>
</dbReference>
<comment type="caution">
    <text evidence="4">The sequence shown here is derived from an EMBL/GenBank/DDBJ whole genome shotgun (WGS) entry which is preliminary data.</text>
</comment>
<dbReference type="PANTHER" id="PTHR11017">
    <property type="entry name" value="LEUCINE-RICH REPEAT-CONTAINING PROTEIN"/>
    <property type="match status" value="1"/>
</dbReference>
<dbReference type="EMBL" id="BJWL01000001">
    <property type="protein sequence ID" value="GFY80647.1"/>
    <property type="molecule type" value="Genomic_DNA"/>
</dbReference>
<gene>
    <name evidence="4" type="ORF">Acr_01g0004560</name>
</gene>
<sequence>MKNLRLLQLNHLSVTGDYKHLPKELVWLYWHGFPLKHIPKNFQQANLVVIDMQYSNLRQVWKDTKVLEKLKVLNLSHSHYLTRTPDFLLLPNLEKLMLKDCQKLVKVHQSIGSLDKLVLLKVKDCPNIRNLPRSVCKLKLVETLDLSGCLTIDQLPEDIGDMESLTRLIVDNTAIRQVPFSIVRLKNLRHLSLRGCRGTPSSTLPSLIWSWLSPRRNHPVSQYNLLPTSLSGLSSLTKLSLQDCNLSHDAIPNDLGNLSCLRELDLSGNNFVSLPDAMTCLFNLKWLMLDRCTRLESLPELPSSIVSLWAKDCSSLERLPLSNFTHAPYLLLRNCHRLTDVPGLEKMEPTSDAHILMQGCNSLSKTFKETLLQPSEYELFIVLPGASESNIPIEVSRDDHLWVSHLPFYMFRNQLCRGDLVEVEVNLGEEVNVKRCGIHLVLEQVTKLDEDSIVVVDEEQVSIAGDQLGAYGKRGHEDDDGSGMDQEGNKPIK</sequence>
<evidence type="ECO:0000313" key="4">
    <source>
        <dbReference type="EMBL" id="GFY80647.1"/>
    </source>
</evidence>
<evidence type="ECO:0000256" key="1">
    <source>
        <dbReference type="ARBA" id="ARBA00022737"/>
    </source>
</evidence>
<dbReference type="Gene3D" id="3.80.10.10">
    <property type="entry name" value="Ribonuclease Inhibitor"/>
    <property type="match status" value="2"/>
</dbReference>
<keyword evidence="5" id="KW-1185">Reference proteome</keyword>
<keyword evidence="1" id="KW-0677">Repeat</keyword>
<dbReference type="InterPro" id="IPR001611">
    <property type="entry name" value="Leu-rich_rpt"/>
</dbReference>
<evidence type="ECO:0000313" key="5">
    <source>
        <dbReference type="Proteomes" id="UP000585474"/>
    </source>
</evidence>
<protein>
    <submittedName>
        <fullName evidence="4">Disease resistance protein (TIR-NBS-LRR class) family</fullName>
    </submittedName>
</protein>
<dbReference type="Pfam" id="PF23598">
    <property type="entry name" value="LRR_14"/>
    <property type="match status" value="1"/>
</dbReference>
<dbReference type="Pfam" id="PF00560">
    <property type="entry name" value="LRR_1"/>
    <property type="match status" value="2"/>
</dbReference>
<feature type="region of interest" description="Disordered" evidence="2">
    <location>
        <begin position="467"/>
        <end position="493"/>
    </location>
</feature>
<dbReference type="AlphaFoldDB" id="A0A7J0E4Q7"/>